<dbReference type="EMBL" id="JACAQB010000023">
    <property type="protein sequence ID" value="NWB99273.1"/>
    <property type="molecule type" value="Genomic_DNA"/>
</dbReference>
<name>A0A7Y8C4L2_9PSED</name>
<gene>
    <name evidence="1" type="ORF">HX882_25605</name>
</gene>
<sequence length="83" mass="9898">MDITMDKEEAQNEPEYLKYFKRKQKINLRGRLHGGPVESERGELCGIDWTHRTLTYHGEFGLYNTVRFDEIFEIEPIAEYRTS</sequence>
<dbReference type="AlphaFoldDB" id="A0A7Y8C4L2"/>
<organism evidence="1 2">
    <name type="scientific">Pseudomonas gingeri</name>
    <dbReference type="NCBI Taxonomy" id="117681"/>
    <lineage>
        <taxon>Bacteria</taxon>
        <taxon>Pseudomonadati</taxon>
        <taxon>Pseudomonadota</taxon>
        <taxon>Gammaproteobacteria</taxon>
        <taxon>Pseudomonadales</taxon>
        <taxon>Pseudomonadaceae</taxon>
        <taxon>Pseudomonas</taxon>
    </lineage>
</organism>
<evidence type="ECO:0000313" key="2">
    <source>
        <dbReference type="Proteomes" id="UP000539985"/>
    </source>
</evidence>
<comment type="caution">
    <text evidence="1">The sequence shown here is derived from an EMBL/GenBank/DDBJ whole genome shotgun (WGS) entry which is preliminary data.</text>
</comment>
<accession>A0A7Y8C4L2</accession>
<evidence type="ECO:0000313" key="1">
    <source>
        <dbReference type="EMBL" id="NWB99273.1"/>
    </source>
</evidence>
<protein>
    <submittedName>
        <fullName evidence="1">Uncharacterized protein</fullName>
    </submittedName>
</protein>
<reference evidence="1 2" key="1">
    <citation type="submission" date="2020-04" db="EMBL/GenBank/DDBJ databases">
        <title>Molecular characterization of pseudomonads from Agaricus bisporus reveal novel blotch 2 pathogens in Western Europe.</title>
        <authorList>
            <person name="Taparia T."/>
            <person name="Krijger M."/>
            <person name="Haynes E."/>
            <person name="Elpinstone J.G."/>
            <person name="Noble R."/>
            <person name="Van Der Wolf J."/>
        </authorList>
    </citation>
    <scope>NUCLEOTIDE SEQUENCE [LARGE SCALE GENOMIC DNA]</scope>
    <source>
        <strain evidence="1 2">H7001</strain>
    </source>
</reference>
<proteinExistence type="predicted"/>
<dbReference type="Proteomes" id="UP000539985">
    <property type="component" value="Unassembled WGS sequence"/>
</dbReference>